<comment type="caution">
    <text evidence="2">The sequence shown here is derived from an EMBL/GenBank/DDBJ whole genome shotgun (WGS) entry which is preliminary data.</text>
</comment>
<organism evidence="2 3">
    <name type="scientific">Catenuloplanes nepalensis</name>
    <dbReference type="NCBI Taxonomy" id="587533"/>
    <lineage>
        <taxon>Bacteria</taxon>
        <taxon>Bacillati</taxon>
        <taxon>Actinomycetota</taxon>
        <taxon>Actinomycetes</taxon>
        <taxon>Micromonosporales</taxon>
        <taxon>Micromonosporaceae</taxon>
        <taxon>Catenuloplanes</taxon>
    </lineage>
</organism>
<sequence length="142" mass="15417">MPNAMPPPADDDRGRDRRHRTPGREHRLTPRFSADELAVIQRAAGQVGMTATGFCAEAALAQARQVETASLDPLREILADFQAELYAARTAVGRVGANLNQAVAAFNATGQAPGWLVTAAVLCERRMERIDAVIALVDRRLR</sequence>
<reference evidence="2 3" key="1">
    <citation type="submission" date="2023-07" db="EMBL/GenBank/DDBJ databases">
        <title>Sequencing the genomes of 1000 actinobacteria strains.</title>
        <authorList>
            <person name="Klenk H.-P."/>
        </authorList>
    </citation>
    <scope>NUCLEOTIDE SEQUENCE [LARGE SCALE GENOMIC DNA]</scope>
    <source>
        <strain evidence="2 3">DSM 44710</strain>
    </source>
</reference>
<dbReference type="SUPFAM" id="SSF47598">
    <property type="entry name" value="Ribbon-helix-helix"/>
    <property type="match status" value="1"/>
</dbReference>
<feature type="region of interest" description="Disordered" evidence="1">
    <location>
        <begin position="1"/>
        <end position="30"/>
    </location>
</feature>
<evidence type="ECO:0000256" key="1">
    <source>
        <dbReference type="SAM" id="MobiDB-lite"/>
    </source>
</evidence>
<dbReference type="Proteomes" id="UP001240984">
    <property type="component" value="Unassembled WGS sequence"/>
</dbReference>
<dbReference type="EMBL" id="JAUSRA010000001">
    <property type="protein sequence ID" value="MDP9792944.1"/>
    <property type="molecule type" value="Genomic_DNA"/>
</dbReference>
<evidence type="ECO:0008006" key="4">
    <source>
        <dbReference type="Google" id="ProtNLM"/>
    </source>
</evidence>
<proteinExistence type="predicted"/>
<evidence type="ECO:0000313" key="2">
    <source>
        <dbReference type="EMBL" id="MDP9792944.1"/>
    </source>
</evidence>
<accession>A0ABT9MND1</accession>
<dbReference type="Gene3D" id="1.20.5.780">
    <property type="entry name" value="Single helix bin"/>
    <property type="match status" value="1"/>
</dbReference>
<keyword evidence="3" id="KW-1185">Reference proteome</keyword>
<evidence type="ECO:0000313" key="3">
    <source>
        <dbReference type="Proteomes" id="UP001240984"/>
    </source>
</evidence>
<dbReference type="InterPro" id="IPR010985">
    <property type="entry name" value="Ribbon_hlx_hlx"/>
</dbReference>
<name>A0ABT9MND1_9ACTN</name>
<gene>
    <name evidence="2" type="ORF">J2S43_001456</name>
</gene>
<protein>
    <recommendedName>
        <fullName evidence="4">Plasmid mobilization relaxosome protein MobC</fullName>
    </recommendedName>
</protein>